<dbReference type="EMBL" id="KZ680445">
    <property type="protein sequence ID" value="PTB61506.1"/>
    <property type="molecule type" value="Genomic_DNA"/>
</dbReference>
<feature type="compositionally biased region" description="Polar residues" evidence="1">
    <location>
        <begin position="79"/>
        <end position="98"/>
    </location>
</feature>
<dbReference type="GeneID" id="36602711"/>
<accession>A0A2T4AWR9</accession>
<feature type="region of interest" description="Disordered" evidence="1">
    <location>
        <begin position="17"/>
        <end position="44"/>
    </location>
</feature>
<evidence type="ECO:0008006" key="4">
    <source>
        <dbReference type="Google" id="ProtNLM"/>
    </source>
</evidence>
<dbReference type="RefSeq" id="XP_024744826.1">
    <property type="nucleotide sequence ID" value="XM_024894593.1"/>
</dbReference>
<evidence type="ECO:0000313" key="3">
    <source>
        <dbReference type="Proteomes" id="UP000241546"/>
    </source>
</evidence>
<name>A0A2T4AWR9_9HYPO</name>
<dbReference type="AlphaFoldDB" id="A0A2T4AWR9"/>
<proteinExistence type="predicted"/>
<reference evidence="3" key="1">
    <citation type="submission" date="2016-07" db="EMBL/GenBank/DDBJ databases">
        <title>Multiple horizontal gene transfer events from other fungi enriched the ability of initially mycotrophic Trichoderma (Ascomycota) to feed on dead plant biomass.</title>
        <authorList>
            <consortium name="DOE Joint Genome Institute"/>
            <person name="Atanasova L."/>
            <person name="Chenthamara K."/>
            <person name="Zhang J."/>
            <person name="Grujic M."/>
            <person name="Henrissat B."/>
            <person name="Kuo A."/>
            <person name="Aerts A."/>
            <person name="Salamov A."/>
            <person name="Lipzen A."/>
            <person name="Labutti K."/>
            <person name="Barry K."/>
            <person name="Miao Y."/>
            <person name="Rahimi M.J."/>
            <person name="Shen Q."/>
            <person name="Grigoriev I.V."/>
            <person name="Kubicek C.P."/>
            <person name="Druzhinina I.S."/>
        </authorList>
    </citation>
    <scope>NUCLEOTIDE SEQUENCE [LARGE SCALE GENOMIC DNA]</scope>
    <source>
        <strain evidence="3">TUCIM 6016</strain>
    </source>
</reference>
<feature type="region of interest" description="Disordered" evidence="1">
    <location>
        <begin position="59"/>
        <end position="122"/>
    </location>
</feature>
<dbReference type="OrthoDB" id="7464126at2759"/>
<evidence type="ECO:0000313" key="2">
    <source>
        <dbReference type="EMBL" id="PTB61506.1"/>
    </source>
</evidence>
<organism evidence="2 3">
    <name type="scientific">Trichoderma citrinoviride</name>
    <dbReference type="NCBI Taxonomy" id="58853"/>
    <lineage>
        <taxon>Eukaryota</taxon>
        <taxon>Fungi</taxon>
        <taxon>Dikarya</taxon>
        <taxon>Ascomycota</taxon>
        <taxon>Pezizomycotina</taxon>
        <taxon>Sordariomycetes</taxon>
        <taxon>Hypocreomycetidae</taxon>
        <taxon>Hypocreales</taxon>
        <taxon>Hypocreaceae</taxon>
        <taxon>Trichoderma</taxon>
    </lineage>
</organism>
<keyword evidence="3" id="KW-1185">Reference proteome</keyword>
<sequence length="441" mass="47732">MPDGKFREKVRSRVNYFFGGSSRPSSPASIEVRPASPKPASVTSHSAIVTAGGSLLVPALPSAAQPRPSTALADHQSAAVESTSAVSLPTDPSSTRLPSASIEVSKPETDQQSPDLDAPQQPLNSKLWSQAFAKANEETQTWLKQHGLQSSATQPRDQIKELISLVEGNKLSEQSDEPFKLQIGNQKLIVREYVADAVAFITMVGDAAIAFAPPQAGAPWAVAKAVMKIPVKEIGQKAALLGTVQWFMRIVRRGQIYEALYTTETTAEKATISLHDALLELYIAALELLAKSETLFESGVARQTLTAILRPDSAFGGVKSLAEKEQRLGREVQNCEALRSCKAFKQTIYGIEALRKQLDQLSSPLPRIDRGIASLLSIVEKRELDHLMSFISSELFGERHARAAEARLGGTGEWLLASEEFRDWQAFPSSSAALCLKGTGT</sequence>
<gene>
    <name evidence="2" type="ORF">BBK36DRAFT_1163933</name>
</gene>
<evidence type="ECO:0000256" key="1">
    <source>
        <dbReference type="SAM" id="MobiDB-lite"/>
    </source>
</evidence>
<protein>
    <recommendedName>
        <fullName evidence="4">NWD NACHT-NTPase N-terminal domain-containing protein</fullName>
    </recommendedName>
</protein>
<dbReference type="Proteomes" id="UP000241546">
    <property type="component" value="Unassembled WGS sequence"/>
</dbReference>